<evidence type="ECO:0000313" key="2">
    <source>
        <dbReference type="Proteomes" id="UP001487740"/>
    </source>
</evidence>
<comment type="caution">
    <text evidence="1">The sequence shown here is derived from an EMBL/GenBank/DDBJ whole genome shotgun (WGS) entry which is preliminary data.</text>
</comment>
<dbReference type="Proteomes" id="UP001487740">
    <property type="component" value="Unassembled WGS sequence"/>
</dbReference>
<reference evidence="1 2" key="1">
    <citation type="submission" date="2023-03" db="EMBL/GenBank/DDBJ databases">
        <title>High-quality genome of Scylla paramamosain provides insights in environmental adaptation.</title>
        <authorList>
            <person name="Zhang L."/>
        </authorList>
    </citation>
    <scope>NUCLEOTIDE SEQUENCE [LARGE SCALE GENOMIC DNA]</scope>
    <source>
        <strain evidence="1">LZ_2023a</strain>
        <tissue evidence="1">Muscle</tissue>
    </source>
</reference>
<accession>A0AAW0UM13</accession>
<evidence type="ECO:0000313" key="1">
    <source>
        <dbReference type="EMBL" id="KAK8399870.1"/>
    </source>
</evidence>
<sequence>MHESATIRKSNRSLSFDVEREQRDLIKYAGRLGVAFTRPHASFRTSPTTSLQFEAITTTDWSSTTSFNDVNYRWLLISTTHAAPPDVVEGAPINAIEGHQSYHSQDERTASTIPEIMVIIEARRRETYTEAHDCWCVRSSRNGVEKDHEQAKNTNIYSAIRALAAGMADFRPEHREEASILVLPAPPRQFYNPRPE</sequence>
<gene>
    <name evidence="1" type="ORF">O3P69_002927</name>
</gene>
<protein>
    <submittedName>
        <fullName evidence="1">Uncharacterized protein</fullName>
    </submittedName>
</protein>
<dbReference type="AlphaFoldDB" id="A0AAW0UM13"/>
<dbReference type="EMBL" id="JARAKH010000010">
    <property type="protein sequence ID" value="KAK8399870.1"/>
    <property type="molecule type" value="Genomic_DNA"/>
</dbReference>
<proteinExistence type="predicted"/>
<name>A0AAW0UM13_SCYPA</name>
<keyword evidence="2" id="KW-1185">Reference proteome</keyword>
<organism evidence="1 2">
    <name type="scientific">Scylla paramamosain</name>
    <name type="common">Mud crab</name>
    <dbReference type="NCBI Taxonomy" id="85552"/>
    <lineage>
        <taxon>Eukaryota</taxon>
        <taxon>Metazoa</taxon>
        <taxon>Ecdysozoa</taxon>
        <taxon>Arthropoda</taxon>
        <taxon>Crustacea</taxon>
        <taxon>Multicrustacea</taxon>
        <taxon>Malacostraca</taxon>
        <taxon>Eumalacostraca</taxon>
        <taxon>Eucarida</taxon>
        <taxon>Decapoda</taxon>
        <taxon>Pleocyemata</taxon>
        <taxon>Brachyura</taxon>
        <taxon>Eubrachyura</taxon>
        <taxon>Portunoidea</taxon>
        <taxon>Portunidae</taxon>
        <taxon>Portuninae</taxon>
        <taxon>Scylla</taxon>
    </lineage>
</organism>